<sequence length="50" mass="5810">MLKKWKWLPVSSEVNFTVEKRTLRLDFCMGGESTEQSQKDCIQQTKLACS</sequence>
<dbReference type="STRING" id="167879.CPS_2467"/>
<evidence type="ECO:0000313" key="2">
    <source>
        <dbReference type="Proteomes" id="UP000000547"/>
    </source>
</evidence>
<dbReference type="HOGENOM" id="CLU_3116747_0_0_6"/>
<dbReference type="EMBL" id="CP000083">
    <property type="protein sequence ID" value="AAZ28701.1"/>
    <property type="molecule type" value="Genomic_DNA"/>
</dbReference>
<gene>
    <name evidence="1" type="ordered locus">CPS_2467</name>
</gene>
<dbReference type="Proteomes" id="UP000000547">
    <property type="component" value="Chromosome"/>
</dbReference>
<name>Q481T5_COLP3</name>
<dbReference type="AlphaFoldDB" id="Q481T5"/>
<protein>
    <submittedName>
        <fullName evidence="1">Uncharacterized protein</fullName>
    </submittedName>
</protein>
<accession>Q481T5</accession>
<proteinExistence type="predicted"/>
<reference evidence="1" key="1">
    <citation type="journal article" date="2005" name="Proc. Natl. Acad. Sci. U.S.A.">
        <title>The psychrophilic lifestyle as revealed by the genome sequence of Colwellia psychrerythraea 34H through genomic and proteomic analyses.</title>
        <authorList>
            <person name="Methe B.A."/>
            <person name="Nelson K.E."/>
            <person name="Deming J.W."/>
            <person name="Momen B."/>
            <person name="Melamud E."/>
            <person name="Zhang X."/>
            <person name="Moult J."/>
            <person name="Madupu R."/>
            <person name="Nelson W.C."/>
            <person name="Dodson R.J."/>
            <person name="Brinkac L.M."/>
            <person name="Daugherty S.C."/>
            <person name="Durkin A.S."/>
            <person name="DeBoy R.T."/>
            <person name="Kolonay J.F."/>
            <person name="Sullivan S.A."/>
            <person name="Zhou L."/>
            <person name="Davidsen T.M."/>
            <person name="Wu M."/>
            <person name="Huston A.L."/>
            <person name="Lewis M."/>
            <person name="Weaver B."/>
            <person name="Weidman J.F."/>
            <person name="Khouri H."/>
            <person name="Utterback T.R."/>
            <person name="Feldblyum T.V."/>
            <person name="Fraser C.M."/>
        </authorList>
    </citation>
    <scope>NUCLEOTIDE SEQUENCE [LARGE SCALE GENOMIC DNA]</scope>
    <source>
        <strain evidence="1">34H</strain>
    </source>
</reference>
<evidence type="ECO:0000313" key="1">
    <source>
        <dbReference type="EMBL" id="AAZ28701.1"/>
    </source>
</evidence>
<organism evidence="1 2">
    <name type="scientific">Colwellia psychrerythraea (strain 34H / ATCC BAA-681)</name>
    <name type="common">Vibrio psychroerythus</name>
    <dbReference type="NCBI Taxonomy" id="167879"/>
    <lineage>
        <taxon>Bacteria</taxon>
        <taxon>Pseudomonadati</taxon>
        <taxon>Pseudomonadota</taxon>
        <taxon>Gammaproteobacteria</taxon>
        <taxon>Alteromonadales</taxon>
        <taxon>Colwelliaceae</taxon>
        <taxon>Colwellia</taxon>
    </lineage>
</organism>
<dbReference type="KEGG" id="cps:CPS_2467"/>